<gene>
    <name evidence="2" type="primary">pkn6</name>
    <name evidence="2" type="ORF">CM83_102306</name>
</gene>
<keyword evidence="2" id="KW-0418">Kinase</keyword>
<feature type="region of interest" description="Disordered" evidence="1">
    <location>
        <begin position="22"/>
        <end position="60"/>
    </location>
</feature>
<reference evidence="2" key="1">
    <citation type="journal article" date="2014" name="PLoS ONE">
        <title>Transcriptome-Based Identification of ABC Transporters in the Western Tarnished Plant Bug Lygus hesperus.</title>
        <authorList>
            <person name="Hull J.J."/>
            <person name="Chaney K."/>
            <person name="Geib S.M."/>
            <person name="Fabrick J.A."/>
            <person name="Brent C.S."/>
            <person name="Walsh D."/>
            <person name="Lavine L.C."/>
        </authorList>
    </citation>
    <scope>NUCLEOTIDE SEQUENCE</scope>
</reference>
<evidence type="ECO:0000256" key="1">
    <source>
        <dbReference type="SAM" id="MobiDB-lite"/>
    </source>
</evidence>
<sequence length="102" mass="11983">EVAHPRLVNHRESYNGQWISAIVAQREPGRKSGKQPGKPRKNSRRQPTTRKEKLGENEFRFPGRAFKKELPISREKYQDLQHLMQFCSSSAQSYFKTLKIKK</sequence>
<accession>A0A0A9XW40</accession>
<dbReference type="AlphaFoldDB" id="A0A0A9XW40"/>
<keyword evidence="2" id="KW-0808">Transferase</keyword>
<evidence type="ECO:0000313" key="2">
    <source>
        <dbReference type="EMBL" id="JAG21510.1"/>
    </source>
</evidence>
<feature type="compositionally biased region" description="Basic residues" evidence="1">
    <location>
        <begin position="31"/>
        <end position="48"/>
    </location>
</feature>
<name>A0A0A9XW40_LYGHE</name>
<dbReference type="EMBL" id="GBHO01022094">
    <property type="protein sequence ID" value="JAG21510.1"/>
    <property type="molecule type" value="Transcribed_RNA"/>
</dbReference>
<dbReference type="GO" id="GO:0016301">
    <property type="term" value="F:kinase activity"/>
    <property type="evidence" value="ECO:0007669"/>
    <property type="project" value="UniProtKB-KW"/>
</dbReference>
<reference evidence="2" key="2">
    <citation type="submission" date="2014-07" db="EMBL/GenBank/DDBJ databases">
        <authorList>
            <person name="Hull J."/>
        </authorList>
    </citation>
    <scope>NUCLEOTIDE SEQUENCE</scope>
</reference>
<proteinExistence type="predicted"/>
<protein>
    <submittedName>
        <fullName evidence="2">Serine/threonine-protein kinase pkn6</fullName>
    </submittedName>
</protein>
<feature type="non-terminal residue" evidence="2">
    <location>
        <position position="1"/>
    </location>
</feature>
<organism evidence="2">
    <name type="scientific">Lygus hesperus</name>
    <name type="common">Western plant bug</name>
    <dbReference type="NCBI Taxonomy" id="30085"/>
    <lineage>
        <taxon>Eukaryota</taxon>
        <taxon>Metazoa</taxon>
        <taxon>Ecdysozoa</taxon>
        <taxon>Arthropoda</taxon>
        <taxon>Hexapoda</taxon>
        <taxon>Insecta</taxon>
        <taxon>Pterygota</taxon>
        <taxon>Neoptera</taxon>
        <taxon>Paraneoptera</taxon>
        <taxon>Hemiptera</taxon>
        <taxon>Heteroptera</taxon>
        <taxon>Panheteroptera</taxon>
        <taxon>Cimicomorpha</taxon>
        <taxon>Miridae</taxon>
        <taxon>Mirini</taxon>
        <taxon>Lygus</taxon>
    </lineage>
</organism>
<feature type="compositionally biased region" description="Basic and acidic residues" evidence="1">
    <location>
        <begin position="49"/>
        <end position="60"/>
    </location>
</feature>